<dbReference type="PROSITE" id="PS50943">
    <property type="entry name" value="HTH_CROC1"/>
    <property type="match status" value="1"/>
</dbReference>
<keyword evidence="3" id="KW-1185">Reference proteome</keyword>
<dbReference type="Pfam" id="PF13443">
    <property type="entry name" value="HTH_26"/>
    <property type="match status" value="1"/>
</dbReference>
<sequence length="247" mass="28044">MMDQTGQLITTLKRCLKARGISYRQLAEQLQLSEASVKRIFAQQSFTLSRLEQICKVLDTNLYELAKMSAIAKSSLPRQLSHVQEQALADDPTLLTYLYLLLNGWQTADINSNYQLNELKATRLLAALDRLKLIELQPHNKVRLLVARDIQWQQHGPVRRRYEQQVKMMFIDNSFSGPEHILRLDTAELSSASISILQRRLSQLSEQFAELAELDLATGPADKKGVGLMVALRPWVFDMVLAPPAKS</sequence>
<dbReference type="SUPFAM" id="SSF47413">
    <property type="entry name" value="lambda repressor-like DNA-binding domains"/>
    <property type="match status" value="1"/>
</dbReference>
<protein>
    <recommendedName>
        <fullName evidence="1">HTH cro/C1-type domain-containing protein</fullName>
    </recommendedName>
</protein>
<evidence type="ECO:0000259" key="1">
    <source>
        <dbReference type="PROSITE" id="PS50943"/>
    </source>
</evidence>
<dbReference type="Gene3D" id="1.10.260.40">
    <property type="entry name" value="lambda repressor-like DNA-binding domains"/>
    <property type="match status" value="1"/>
</dbReference>
<comment type="caution">
    <text evidence="2">The sequence shown here is derived from an EMBL/GenBank/DDBJ whole genome shotgun (WGS) entry which is preliminary data.</text>
</comment>
<organism evidence="2 3">
    <name type="scientific">Alishewanella longhuensis</name>
    <dbReference type="NCBI Taxonomy" id="1091037"/>
    <lineage>
        <taxon>Bacteria</taxon>
        <taxon>Pseudomonadati</taxon>
        <taxon>Pseudomonadota</taxon>
        <taxon>Gammaproteobacteria</taxon>
        <taxon>Alteromonadales</taxon>
        <taxon>Alteromonadaceae</taxon>
        <taxon>Alishewanella</taxon>
    </lineage>
</organism>
<name>A0ABQ3L5C8_9ALTE</name>
<gene>
    <name evidence="2" type="ORF">GCM10010919_29260</name>
</gene>
<dbReference type="RefSeq" id="WP_189433786.1">
    <property type="nucleotide sequence ID" value="NZ_BNAO01000009.1"/>
</dbReference>
<accession>A0ABQ3L5C8</accession>
<evidence type="ECO:0000313" key="2">
    <source>
        <dbReference type="EMBL" id="GHG75252.1"/>
    </source>
</evidence>
<proteinExistence type="predicted"/>
<dbReference type="InterPro" id="IPR010982">
    <property type="entry name" value="Lambda_DNA-bd_dom_sf"/>
</dbReference>
<dbReference type="InterPro" id="IPR001387">
    <property type="entry name" value="Cro/C1-type_HTH"/>
</dbReference>
<dbReference type="EMBL" id="BNAO01000009">
    <property type="protein sequence ID" value="GHG75252.1"/>
    <property type="molecule type" value="Genomic_DNA"/>
</dbReference>
<feature type="domain" description="HTH cro/C1-type" evidence="1">
    <location>
        <begin position="12"/>
        <end position="65"/>
    </location>
</feature>
<dbReference type="SMART" id="SM00530">
    <property type="entry name" value="HTH_XRE"/>
    <property type="match status" value="1"/>
</dbReference>
<reference evidence="3" key="1">
    <citation type="journal article" date="2019" name="Int. J. Syst. Evol. Microbiol.">
        <title>The Global Catalogue of Microorganisms (GCM) 10K type strain sequencing project: providing services to taxonomists for standard genome sequencing and annotation.</title>
        <authorList>
            <consortium name="The Broad Institute Genomics Platform"/>
            <consortium name="The Broad Institute Genome Sequencing Center for Infectious Disease"/>
            <person name="Wu L."/>
            <person name="Ma J."/>
        </authorList>
    </citation>
    <scope>NUCLEOTIDE SEQUENCE [LARGE SCALE GENOMIC DNA]</scope>
    <source>
        <strain evidence="3">CGMCC 1.7003</strain>
    </source>
</reference>
<dbReference type="Proteomes" id="UP000659697">
    <property type="component" value="Unassembled WGS sequence"/>
</dbReference>
<evidence type="ECO:0000313" key="3">
    <source>
        <dbReference type="Proteomes" id="UP000659697"/>
    </source>
</evidence>
<dbReference type="CDD" id="cd00093">
    <property type="entry name" value="HTH_XRE"/>
    <property type="match status" value="1"/>
</dbReference>